<accession>A0A7Y7U644</accession>
<dbReference type="Pfam" id="PF14054">
    <property type="entry name" value="DUF4249"/>
    <property type="match status" value="1"/>
</dbReference>
<reference evidence="1 2" key="1">
    <citation type="submission" date="2020-05" db="EMBL/GenBank/DDBJ databases">
        <title>Hymenobacter terrestris sp. nov. and Hymenobacter lapidiphilus sp. nov., isolated from regoliths in Antarctica.</title>
        <authorList>
            <person name="Sedlacek I."/>
            <person name="Pantucek R."/>
            <person name="Zeman M."/>
            <person name="Holochova P."/>
            <person name="Kralova S."/>
            <person name="Stankova E."/>
            <person name="Sedo O."/>
            <person name="Micenkova L."/>
            <person name="Svec P."/>
            <person name="Gupta V."/>
            <person name="Sood U."/>
            <person name="Korpole U.S."/>
            <person name="Lal R."/>
        </authorList>
    </citation>
    <scope>NUCLEOTIDE SEQUENCE [LARGE SCALE GENOMIC DNA]</scope>
    <source>
        <strain evidence="1 2">P5342</strain>
    </source>
</reference>
<protein>
    <submittedName>
        <fullName evidence="1">DUF4249 domain-containing protein</fullName>
    </submittedName>
</protein>
<dbReference type="Proteomes" id="UP000565521">
    <property type="component" value="Unassembled WGS sequence"/>
</dbReference>
<evidence type="ECO:0000313" key="2">
    <source>
        <dbReference type="Proteomes" id="UP000565521"/>
    </source>
</evidence>
<organism evidence="1 2">
    <name type="scientific">Hymenobacter lapidiphilus</name>
    <dbReference type="NCBI Taxonomy" id="2608003"/>
    <lineage>
        <taxon>Bacteria</taxon>
        <taxon>Pseudomonadati</taxon>
        <taxon>Bacteroidota</taxon>
        <taxon>Cytophagia</taxon>
        <taxon>Cytophagales</taxon>
        <taxon>Hymenobacteraceae</taxon>
        <taxon>Hymenobacter</taxon>
    </lineage>
</organism>
<dbReference type="EMBL" id="JABKAU010000021">
    <property type="protein sequence ID" value="NVO31977.1"/>
    <property type="molecule type" value="Genomic_DNA"/>
</dbReference>
<keyword evidence="2" id="KW-1185">Reference proteome</keyword>
<evidence type="ECO:0000313" key="1">
    <source>
        <dbReference type="EMBL" id="NVO31977.1"/>
    </source>
</evidence>
<name>A0A7Y7U644_9BACT</name>
<dbReference type="PROSITE" id="PS51257">
    <property type="entry name" value="PROKAR_LIPOPROTEIN"/>
    <property type="match status" value="1"/>
</dbReference>
<dbReference type="AlphaFoldDB" id="A0A7Y7U644"/>
<proteinExistence type="predicted"/>
<dbReference type="InterPro" id="IPR025345">
    <property type="entry name" value="DUF4249"/>
</dbReference>
<gene>
    <name evidence="1" type="ORF">HW554_12195</name>
</gene>
<comment type="caution">
    <text evidence="1">The sequence shown here is derived from an EMBL/GenBank/DDBJ whole genome shotgun (WGS) entry which is preliminary data.</text>
</comment>
<dbReference type="RefSeq" id="WP_176908872.1">
    <property type="nucleotide sequence ID" value="NZ_JABKAU010000021.1"/>
</dbReference>
<sequence length="289" mass="31938">MRHTDKVSRMLCSARAGLLATGLTLAGLAGGLAGCGLQKDIDVVLPVLPAQLVVEAYLENGQVPRLTVTESVPYLSAPTPTVPTEVAVTLTLPDGSRENLRFAPGLDRRTGKAYTHIGTRPLSPQPGQRFQLEVTDNKGRRVTGTATMPGRIPIDTVEWQFNDREPEFREALILTRFRDPATPLNFYRLMIHKDSINDNPESEFVVQDRLNNGEEFTLGTSYRFRPNDTVVVTLFHLDQAYNNFLESVEDARNANGNPFSQPAGIRSTVEGGLGVFTVLSYDRRTVIVR</sequence>